<dbReference type="OrthoDB" id="431715at2759"/>
<evidence type="ECO:0000256" key="1">
    <source>
        <dbReference type="SAM" id="MobiDB-lite"/>
    </source>
</evidence>
<dbReference type="AlphaFoldDB" id="A0A1L7XKI1"/>
<sequence>MPIFFYSNPLLVKLLLDPLFENQESGQFPLAYAMHDLGANYSRVIRHPTTDGQYMPLEECGNMIITTLAYTQRTQRTQDVAHLSQHYSILKQWTGYLVQEALIPANQLSTDDFRGQLANQTNLTLKGIIAIKAMSVITQKMGNTADEVHQLAVVLSANPPHTNLSYGDDSSHGLWPLLSRTTSDIDLGTLYNLYADDLLGLNLVPQRIYDMQSAFYPTVAQTYGVPLDGMFSQNVLTLPISRHFLTPLPSKTNTDFRKQRTGKSGQQQ</sequence>
<feature type="domain" description="Glutaminase A central" evidence="2">
    <location>
        <begin position="1"/>
        <end position="229"/>
    </location>
</feature>
<dbReference type="Proteomes" id="UP000184330">
    <property type="component" value="Unassembled WGS sequence"/>
</dbReference>
<name>A0A1L7XKI1_9HELO</name>
<dbReference type="STRING" id="576137.A0A1L7XKI1"/>
<protein>
    <recommendedName>
        <fullName evidence="2">Glutaminase A central domain-containing protein</fullName>
    </recommendedName>
</protein>
<evidence type="ECO:0000313" key="3">
    <source>
        <dbReference type="EMBL" id="CZR65549.1"/>
    </source>
</evidence>
<accession>A0A1L7XKI1</accession>
<dbReference type="PANTHER" id="PTHR31987:SF1">
    <property type="entry name" value="GLUTAMINASE A"/>
    <property type="match status" value="1"/>
</dbReference>
<organism evidence="3 4">
    <name type="scientific">Phialocephala subalpina</name>
    <dbReference type="NCBI Taxonomy" id="576137"/>
    <lineage>
        <taxon>Eukaryota</taxon>
        <taxon>Fungi</taxon>
        <taxon>Dikarya</taxon>
        <taxon>Ascomycota</taxon>
        <taxon>Pezizomycotina</taxon>
        <taxon>Leotiomycetes</taxon>
        <taxon>Helotiales</taxon>
        <taxon>Mollisiaceae</taxon>
        <taxon>Phialocephala</taxon>
        <taxon>Phialocephala fortinii species complex</taxon>
    </lineage>
</organism>
<dbReference type="InterPro" id="IPR052743">
    <property type="entry name" value="Glutaminase_GtaA"/>
</dbReference>
<gene>
    <name evidence="3" type="ORF">PAC_15449</name>
</gene>
<dbReference type="EMBL" id="FJOG01000031">
    <property type="protein sequence ID" value="CZR65549.1"/>
    <property type="molecule type" value="Genomic_DNA"/>
</dbReference>
<proteinExistence type="predicted"/>
<evidence type="ECO:0000313" key="4">
    <source>
        <dbReference type="Proteomes" id="UP000184330"/>
    </source>
</evidence>
<dbReference type="PANTHER" id="PTHR31987">
    <property type="entry name" value="GLUTAMINASE A-RELATED"/>
    <property type="match status" value="1"/>
</dbReference>
<dbReference type="InterPro" id="IPR032514">
    <property type="entry name" value="GtaA_central"/>
</dbReference>
<dbReference type="Pfam" id="PF16335">
    <property type="entry name" value="GtaA_6_Hairpin"/>
    <property type="match status" value="1"/>
</dbReference>
<feature type="region of interest" description="Disordered" evidence="1">
    <location>
        <begin position="249"/>
        <end position="268"/>
    </location>
</feature>
<evidence type="ECO:0000259" key="2">
    <source>
        <dbReference type="Pfam" id="PF16335"/>
    </source>
</evidence>
<keyword evidence="4" id="KW-1185">Reference proteome</keyword>
<reference evidence="3 4" key="1">
    <citation type="submission" date="2016-03" db="EMBL/GenBank/DDBJ databases">
        <authorList>
            <person name="Ploux O."/>
        </authorList>
    </citation>
    <scope>NUCLEOTIDE SEQUENCE [LARGE SCALE GENOMIC DNA]</scope>
    <source>
        <strain evidence="3 4">UAMH 11012</strain>
    </source>
</reference>